<accession>A0ABD0QUP8</accession>
<keyword evidence="3" id="KW-1185">Reference proteome</keyword>
<dbReference type="EMBL" id="JAMKFB020000007">
    <property type="protein sequence ID" value="KAL0189490.1"/>
    <property type="molecule type" value="Genomic_DNA"/>
</dbReference>
<sequence>DPKWKSESHLGAFLQPVSIQAAAADEQTDAHATHTFTRSLKPAEQRSGPADLHLAWDARTKNTARDAVQ</sequence>
<feature type="non-terminal residue" evidence="2">
    <location>
        <position position="69"/>
    </location>
</feature>
<evidence type="ECO:0000256" key="1">
    <source>
        <dbReference type="SAM" id="MobiDB-lite"/>
    </source>
</evidence>
<protein>
    <submittedName>
        <fullName evidence="2">Uncharacterized protein</fullName>
    </submittedName>
</protein>
<name>A0ABD0QUP8_CIRMR</name>
<reference evidence="2 3" key="1">
    <citation type="submission" date="2024-05" db="EMBL/GenBank/DDBJ databases">
        <title>Genome sequencing and assembly of Indian major carp, Cirrhinus mrigala (Hamilton, 1822).</title>
        <authorList>
            <person name="Mohindra V."/>
            <person name="Chowdhury L.M."/>
            <person name="Lal K."/>
            <person name="Jena J.K."/>
        </authorList>
    </citation>
    <scope>NUCLEOTIDE SEQUENCE [LARGE SCALE GENOMIC DNA]</scope>
    <source>
        <strain evidence="2">CM1030</strain>
        <tissue evidence="2">Blood</tissue>
    </source>
</reference>
<dbReference type="AlphaFoldDB" id="A0ABD0QUP8"/>
<evidence type="ECO:0000313" key="2">
    <source>
        <dbReference type="EMBL" id="KAL0189490.1"/>
    </source>
</evidence>
<feature type="compositionally biased region" description="Basic and acidic residues" evidence="1">
    <location>
        <begin position="54"/>
        <end position="69"/>
    </location>
</feature>
<proteinExistence type="predicted"/>
<evidence type="ECO:0000313" key="3">
    <source>
        <dbReference type="Proteomes" id="UP001529510"/>
    </source>
</evidence>
<comment type="caution">
    <text evidence="2">The sequence shown here is derived from an EMBL/GenBank/DDBJ whole genome shotgun (WGS) entry which is preliminary data.</text>
</comment>
<feature type="non-terminal residue" evidence="2">
    <location>
        <position position="1"/>
    </location>
</feature>
<gene>
    <name evidence="2" type="ORF">M9458_016589</name>
</gene>
<organism evidence="2 3">
    <name type="scientific">Cirrhinus mrigala</name>
    <name type="common">Mrigala</name>
    <dbReference type="NCBI Taxonomy" id="683832"/>
    <lineage>
        <taxon>Eukaryota</taxon>
        <taxon>Metazoa</taxon>
        <taxon>Chordata</taxon>
        <taxon>Craniata</taxon>
        <taxon>Vertebrata</taxon>
        <taxon>Euteleostomi</taxon>
        <taxon>Actinopterygii</taxon>
        <taxon>Neopterygii</taxon>
        <taxon>Teleostei</taxon>
        <taxon>Ostariophysi</taxon>
        <taxon>Cypriniformes</taxon>
        <taxon>Cyprinidae</taxon>
        <taxon>Labeoninae</taxon>
        <taxon>Labeonini</taxon>
        <taxon>Cirrhinus</taxon>
    </lineage>
</organism>
<dbReference type="Proteomes" id="UP001529510">
    <property type="component" value="Unassembled WGS sequence"/>
</dbReference>
<feature type="region of interest" description="Disordered" evidence="1">
    <location>
        <begin position="24"/>
        <end position="69"/>
    </location>
</feature>